<dbReference type="Gene3D" id="3.30.70.1290">
    <property type="entry name" value="Transposase IS200-like"/>
    <property type="match status" value="1"/>
</dbReference>
<keyword evidence="1" id="KW-0812">Transmembrane</keyword>
<sequence>VEDHVHILLLLIATITIAKAIQLVKGASSKWIHETFP</sequence>
<evidence type="ECO:0000259" key="2">
    <source>
        <dbReference type="Pfam" id="PF01797"/>
    </source>
</evidence>
<gene>
    <name evidence="3" type="ORF">S01H1_20001</name>
</gene>
<dbReference type="AlphaFoldDB" id="X0UFW0"/>
<dbReference type="GO" id="GO:0003677">
    <property type="term" value="F:DNA binding"/>
    <property type="evidence" value="ECO:0007669"/>
    <property type="project" value="InterPro"/>
</dbReference>
<comment type="caution">
    <text evidence="3">The sequence shown here is derived from an EMBL/GenBank/DDBJ whole genome shotgun (WGS) entry which is preliminary data.</text>
</comment>
<keyword evidence="1" id="KW-1133">Transmembrane helix</keyword>
<dbReference type="SUPFAM" id="SSF143422">
    <property type="entry name" value="Transposase IS200-like"/>
    <property type="match status" value="1"/>
</dbReference>
<keyword evidence="1" id="KW-0472">Membrane</keyword>
<proteinExistence type="predicted"/>
<dbReference type="InterPro" id="IPR002686">
    <property type="entry name" value="Transposase_17"/>
</dbReference>
<reference evidence="3" key="1">
    <citation type="journal article" date="2014" name="Front. Microbiol.">
        <title>High frequency of phylogenetically diverse reductive dehalogenase-homologous genes in deep subseafloor sedimentary metagenomes.</title>
        <authorList>
            <person name="Kawai M."/>
            <person name="Futagami T."/>
            <person name="Toyoda A."/>
            <person name="Takaki Y."/>
            <person name="Nishi S."/>
            <person name="Hori S."/>
            <person name="Arai W."/>
            <person name="Tsubouchi T."/>
            <person name="Morono Y."/>
            <person name="Uchiyama I."/>
            <person name="Ito T."/>
            <person name="Fujiyama A."/>
            <person name="Inagaki F."/>
            <person name="Takami H."/>
        </authorList>
    </citation>
    <scope>NUCLEOTIDE SEQUENCE</scope>
    <source>
        <strain evidence="3">Expedition CK06-06</strain>
    </source>
</reference>
<feature type="non-terminal residue" evidence="3">
    <location>
        <position position="1"/>
    </location>
</feature>
<evidence type="ECO:0000256" key="1">
    <source>
        <dbReference type="SAM" id="Phobius"/>
    </source>
</evidence>
<dbReference type="GO" id="GO:0006313">
    <property type="term" value="P:DNA transposition"/>
    <property type="evidence" value="ECO:0007669"/>
    <property type="project" value="InterPro"/>
</dbReference>
<dbReference type="Pfam" id="PF01797">
    <property type="entry name" value="Y1_Tnp"/>
    <property type="match status" value="1"/>
</dbReference>
<feature type="domain" description="Transposase IS200-like" evidence="2">
    <location>
        <begin position="2"/>
        <end position="37"/>
    </location>
</feature>
<name>X0UFW0_9ZZZZ</name>
<feature type="transmembrane region" description="Helical" evidence="1">
    <location>
        <begin position="6"/>
        <end position="24"/>
    </location>
</feature>
<protein>
    <recommendedName>
        <fullName evidence="2">Transposase IS200-like domain-containing protein</fullName>
    </recommendedName>
</protein>
<organism evidence="3">
    <name type="scientific">marine sediment metagenome</name>
    <dbReference type="NCBI Taxonomy" id="412755"/>
    <lineage>
        <taxon>unclassified sequences</taxon>
        <taxon>metagenomes</taxon>
        <taxon>ecological metagenomes</taxon>
    </lineage>
</organism>
<dbReference type="EMBL" id="BARS01010883">
    <property type="protein sequence ID" value="GAF98201.1"/>
    <property type="molecule type" value="Genomic_DNA"/>
</dbReference>
<dbReference type="GO" id="GO:0004803">
    <property type="term" value="F:transposase activity"/>
    <property type="evidence" value="ECO:0007669"/>
    <property type="project" value="InterPro"/>
</dbReference>
<evidence type="ECO:0000313" key="3">
    <source>
        <dbReference type="EMBL" id="GAF98201.1"/>
    </source>
</evidence>
<dbReference type="InterPro" id="IPR036515">
    <property type="entry name" value="Transposase_17_sf"/>
</dbReference>
<accession>X0UFW0</accession>